<proteinExistence type="predicted"/>
<dbReference type="GeneID" id="87903294"/>
<keyword evidence="3" id="KW-1185">Reference proteome</keyword>
<sequence>MNAREKTTQIYPLTLTLTSPSSPSSNPALSLSLPSTLSPSRIPTAQPSPNLSPLPILLPGNSQTTLNLPPSTTILLLTNLPLILSSLPPNIPLPTLLPPLLPFRRIAIPFHPTLTPEDLLPLWPFHFPHVEDIYIVADASTHPDTLRRNKAYQPDVLESFVMLGDGRGGERKAYDVHGDGEDRAWVIGTGVGTGDWVVKGLNEGFWRRGVVMGRGWLGTGPRVGLVGLITE</sequence>
<protein>
    <submittedName>
        <fullName evidence="2">Uncharacterized protein</fullName>
    </submittedName>
</protein>
<reference evidence="2 3" key="1">
    <citation type="journal article" date="2023" name="bioRxiv">
        <title>High-quality genome assemblies of four members of thePodospora anserinaspecies complex.</title>
        <authorList>
            <person name="Ament-Velasquez S.L."/>
            <person name="Vogan A.A."/>
            <person name="Wallerman O."/>
            <person name="Hartmann F."/>
            <person name="Gautier V."/>
            <person name="Silar P."/>
            <person name="Giraud T."/>
            <person name="Johannesson H."/>
        </authorList>
    </citation>
    <scope>NUCLEOTIDE SEQUENCE [LARGE SCALE GENOMIC DNA]</scope>
    <source>
        <strain evidence="2 3">CBS 415.72m</strain>
    </source>
</reference>
<organism evidence="2 3">
    <name type="scientific">Podospora pseudocomata</name>
    <dbReference type="NCBI Taxonomy" id="2093779"/>
    <lineage>
        <taxon>Eukaryota</taxon>
        <taxon>Fungi</taxon>
        <taxon>Dikarya</taxon>
        <taxon>Ascomycota</taxon>
        <taxon>Pezizomycotina</taxon>
        <taxon>Sordariomycetes</taxon>
        <taxon>Sordariomycetidae</taxon>
        <taxon>Sordariales</taxon>
        <taxon>Podosporaceae</taxon>
        <taxon>Podospora</taxon>
    </lineage>
</organism>
<evidence type="ECO:0000313" key="2">
    <source>
        <dbReference type="EMBL" id="KAK4654218.1"/>
    </source>
</evidence>
<accession>A0ABR0GER9</accession>
<evidence type="ECO:0000313" key="3">
    <source>
        <dbReference type="Proteomes" id="UP001323405"/>
    </source>
</evidence>
<name>A0ABR0GER9_9PEZI</name>
<feature type="region of interest" description="Disordered" evidence="1">
    <location>
        <begin position="15"/>
        <end position="50"/>
    </location>
</feature>
<gene>
    <name evidence="2" type="ORF">QC762_0063310</name>
</gene>
<dbReference type="EMBL" id="JAFFHA010000006">
    <property type="protein sequence ID" value="KAK4654218.1"/>
    <property type="molecule type" value="Genomic_DNA"/>
</dbReference>
<comment type="caution">
    <text evidence="2">The sequence shown here is derived from an EMBL/GenBank/DDBJ whole genome shotgun (WGS) entry which is preliminary data.</text>
</comment>
<dbReference type="RefSeq" id="XP_062743193.1">
    <property type="nucleotide sequence ID" value="XM_062883640.1"/>
</dbReference>
<dbReference type="Proteomes" id="UP001323405">
    <property type="component" value="Unassembled WGS sequence"/>
</dbReference>
<feature type="compositionally biased region" description="Low complexity" evidence="1">
    <location>
        <begin position="15"/>
        <end position="40"/>
    </location>
</feature>
<evidence type="ECO:0000256" key="1">
    <source>
        <dbReference type="SAM" id="MobiDB-lite"/>
    </source>
</evidence>